<dbReference type="PANTHER" id="PTHR36403">
    <property type="entry name" value="PROTEIN COFACTOR ASSEMBLY OF COMPLEX C SUBUNIT B CCB2, CHLOROPLASTIC"/>
    <property type="match status" value="1"/>
</dbReference>
<sequence>MFLMEFVFSIAKRGKIMSCTILSPDPLIRLSSTPRFRAKNGSKSPVITARLDDSKNSPSRQLNLSVLRFTLGIPGLDESYLPRWIGYGFGSLLLLNHFVGSSSAAPITSAQLRTEALGISLAAFSIALPYLGKFLEGAVPSGEATLPEGAEQIFVLSQSVSDNVKDDLAWATYILLRNTNSISVLIQIQGELCVRGYWNSPNDISGADLLAWFEEQLQSIGLSALNDALYFPQISESGLWQMLPKGTRSVLVQPVAQNLNQSGNEMEKIGGFILVASSLSYAFSDKDRAWIRALATKFDNGDISGGSRKVTPSNEQRR</sequence>
<evidence type="ECO:0000313" key="3">
    <source>
        <dbReference type="RefSeq" id="XP_022945333.1"/>
    </source>
</evidence>
<dbReference type="Proteomes" id="UP000504609">
    <property type="component" value="Unplaced"/>
</dbReference>
<evidence type="ECO:0000313" key="5">
    <source>
        <dbReference type="RefSeq" id="XP_022945335.1"/>
    </source>
</evidence>
<accession>A0A6J1G0N4</accession>
<dbReference type="RefSeq" id="XP_022945332.1">
    <property type="nucleotide sequence ID" value="XM_023089564.1"/>
</dbReference>
<protein>
    <submittedName>
        <fullName evidence="2 3">Protein COFACTOR ASSEMBLY OF COMPLEX C SUBUNIT B CCB2, chloroplastic</fullName>
    </submittedName>
</protein>
<organism evidence="1 5">
    <name type="scientific">Cucurbita moschata</name>
    <name type="common">Winter crookneck squash</name>
    <name type="synonym">Cucurbita pepo var. moschata</name>
    <dbReference type="NCBI Taxonomy" id="3662"/>
    <lineage>
        <taxon>Eukaryota</taxon>
        <taxon>Viridiplantae</taxon>
        <taxon>Streptophyta</taxon>
        <taxon>Embryophyta</taxon>
        <taxon>Tracheophyta</taxon>
        <taxon>Spermatophyta</taxon>
        <taxon>Magnoliopsida</taxon>
        <taxon>eudicotyledons</taxon>
        <taxon>Gunneridae</taxon>
        <taxon>Pentapetalae</taxon>
        <taxon>rosids</taxon>
        <taxon>fabids</taxon>
        <taxon>Cucurbitales</taxon>
        <taxon>Cucurbitaceae</taxon>
        <taxon>Cucurbiteae</taxon>
        <taxon>Cucurbita</taxon>
    </lineage>
</organism>
<evidence type="ECO:0000313" key="1">
    <source>
        <dbReference type="Proteomes" id="UP000504609"/>
    </source>
</evidence>
<evidence type="ECO:0000313" key="8">
    <source>
        <dbReference type="RefSeq" id="XP_022945338.1"/>
    </source>
</evidence>
<dbReference type="RefSeq" id="XP_022945334.1">
    <property type="nucleotide sequence ID" value="XM_023089566.1"/>
</dbReference>
<dbReference type="RefSeq" id="XP_022945337.1">
    <property type="nucleotide sequence ID" value="XM_023089569.1"/>
</dbReference>
<dbReference type="InterPro" id="IPR044970">
    <property type="entry name" value="CCB2"/>
</dbReference>
<dbReference type="PANTHER" id="PTHR36403:SF1">
    <property type="entry name" value="PROTEIN COFACTOR ASSEMBLY OF COMPLEX C SUBUNIT B CCB2, CHLOROPLASTIC"/>
    <property type="match status" value="1"/>
</dbReference>
<dbReference type="KEGG" id="cmos:111449603"/>
<evidence type="ECO:0000313" key="7">
    <source>
        <dbReference type="RefSeq" id="XP_022945337.1"/>
    </source>
</evidence>
<dbReference type="RefSeq" id="XP_022945333.1">
    <property type="nucleotide sequence ID" value="XM_023089565.1"/>
</dbReference>
<dbReference type="InterPro" id="IPR021325">
    <property type="entry name" value="CCB2/CCB4"/>
</dbReference>
<name>A0A6J1G0N4_CUCMO</name>
<evidence type="ECO:0000313" key="9">
    <source>
        <dbReference type="RefSeq" id="XP_022945339.1"/>
    </source>
</evidence>
<reference evidence="2 3" key="1">
    <citation type="submission" date="2025-04" db="UniProtKB">
        <authorList>
            <consortium name="RefSeq"/>
        </authorList>
    </citation>
    <scope>IDENTIFICATION</scope>
    <source>
        <tissue evidence="2 3">Young leaves</tissue>
    </source>
</reference>
<dbReference type="RefSeq" id="XP_022945341.1">
    <property type="nucleotide sequence ID" value="XM_023089573.1"/>
</dbReference>
<dbReference type="Pfam" id="PF11152">
    <property type="entry name" value="CCB2_CCB4"/>
    <property type="match status" value="1"/>
</dbReference>
<dbReference type="RefSeq" id="XP_022945338.1">
    <property type="nucleotide sequence ID" value="XM_023089570.1"/>
</dbReference>
<gene>
    <name evidence="2 3 4 5 6 7 8 9 10 11" type="primary">LOC111449603</name>
</gene>
<dbReference type="GO" id="GO:0010190">
    <property type="term" value="P:cytochrome b6f complex assembly"/>
    <property type="evidence" value="ECO:0007669"/>
    <property type="project" value="InterPro"/>
</dbReference>
<dbReference type="RefSeq" id="XP_022945336.1">
    <property type="nucleotide sequence ID" value="XM_023089568.1"/>
</dbReference>
<dbReference type="RefSeq" id="XP_022945340.1">
    <property type="nucleotide sequence ID" value="XM_023089572.1"/>
</dbReference>
<evidence type="ECO:0000313" key="11">
    <source>
        <dbReference type="RefSeq" id="XP_022945341.1"/>
    </source>
</evidence>
<dbReference type="RefSeq" id="XP_022945339.1">
    <property type="nucleotide sequence ID" value="XM_023089571.1"/>
</dbReference>
<evidence type="ECO:0000313" key="6">
    <source>
        <dbReference type="RefSeq" id="XP_022945336.1"/>
    </source>
</evidence>
<dbReference type="RefSeq" id="XP_022945335.1">
    <property type="nucleotide sequence ID" value="XM_023089567.1"/>
</dbReference>
<evidence type="ECO:0000313" key="10">
    <source>
        <dbReference type="RefSeq" id="XP_022945340.1"/>
    </source>
</evidence>
<dbReference type="GeneID" id="111449603"/>
<dbReference type="AlphaFoldDB" id="A0A6J1G0N4"/>
<evidence type="ECO:0000313" key="2">
    <source>
        <dbReference type="RefSeq" id="XP_022945332.1"/>
    </source>
</evidence>
<evidence type="ECO:0000313" key="4">
    <source>
        <dbReference type="RefSeq" id="XP_022945334.1"/>
    </source>
</evidence>
<keyword evidence="1" id="KW-1185">Reference proteome</keyword>
<proteinExistence type="predicted"/>